<comment type="subcellular location">
    <subcellularLocation>
        <location evidence="1">Nucleus</location>
    </subcellularLocation>
</comment>
<dbReference type="GO" id="GO:0006260">
    <property type="term" value="P:DNA replication"/>
    <property type="evidence" value="ECO:0007669"/>
    <property type="project" value="UniProtKB-KW"/>
</dbReference>
<proteinExistence type="inferred from homology"/>
<keyword evidence="4" id="KW-0238">DNA-binding</keyword>
<evidence type="ECO:0000256" key="3">
    <source>
        <dbReference type="ARBA" id="ARBA00022705"/>
    </source>
</evidence>
<evidence type="ECO:0000256" key="1">
    <source>
        <dbReference type="ARBA" id="ARBA00004123"/>
    </source>
</evidence>
<evidence type="ECO:0000256" key="5">
    <source>
        <dbReference type="ARBA" id="ARBA00023242"/>
    </source>
</evidence>
<keyword evidence="9" id="KW-1185">Reference proteome</keyword>
<dbReference type="GO" id="GO:0000724">
    <property type="term" value="P:double-strand break repair via homologous recombination"/>
    <property type="evidence" value="ECO:0007669"/>
    <property type="project" value="TreeGrafter"/>
</dbReference>
<accession>A0A517LF80</accession>
<dbReference type="Gene3D" id="1.10.10.10">
    <property type="entry name" value="Winged helix-like DNA-binding domain superfamily/Winged helix DNA-binding domain"/>
    <property type="match status" value="1"/>
</dbReference>
<dbReference type="CDD" id="cd04478">
    <property type="entry name" value="RPA2_DBD_D"/>
    <property type="match status" value="1"/>
</dbReference>
<dbReference type="SUPFAM" id="SSF46785">
    <property type="entry name" value="Winged helix' DNA-binding domain"/>
    <property type="match status" value="1"/>
</dbReference>
<feature type="domain" description="Replication protein A C-terminal" evidence="7">
    <location>
        <begin position="167"/>
        <end position="266"/>
    </location>
</feature>
<protein>
    <recommendedName>
        <fullName evidence="10">Replication protein A C-terminal domain-containing protein</fullName>
    </recommendedName>
</protein>
<dbReference type="STRING" id="50376.A0A517LF80"/>
<comment type="similarity">
    <text evidence="2">Belongs to the replication factor A protein 2 family.</text>
</comment>
<dbReference type="InterPro" id="IPR036390">
    <property type="entry name" value="WH_DNA-bd_sf"/>
</dbReference>
<gene>
    <name evidence="8" type="ORF">FKW77_003479</name>
</gene>
<dbReference type="InterPro" id="IPR004365">
    <property type="entry name" value="NA-bd_OB_tRNA"/>
</dbReference>
<reference evidence="8 9" key="1">
    <citation type="submission" date="2019-07" db="EMBL/GenBank/DDBJ databases">
        <title>Finished genome of Venturia effusa.</title>
        <authorList>
            <person name="Young C.A."/>
            <person name="Cox M.P."/>
            <person name="Ganley A.R.D."/>
            <person name="David W.J."/>
        </authorList>
    </citation>
    <scope>NUCLEOTIDE SEQUENCE [LARGE SCALE GENOMIC DNA]</scope>
    <source>
        <strain evidence="9">albino</strain>
    </source>
</reference>
<dbReference type="EMBL" id="CP042195">
    <property type="protein sequence ID" value="QDS74281.1"/>
    <property type="molecule type" value="Genomic_DNA"/>
</dbReference>
<evidence type="ECO:0000256" key="4">
    <source>
        <dbReference type="ARBA" id="ARBA00023125"/>
    </source>
</evidence>
<evidence type="ECO:0000256" key="2">
    <source>
        <dbReference type="ARBA" id="ARBA00007815"/>
    </source>
</evidence>
<dbReference type="PANTHER" id="PTHR13989:SF16">
    <property type="entry name" value="REPLICATION PROTEIN A2"/>
    <property type="match status" value="1"/>
</dbReference>
<evidence type="ECO:0000259" key="6">
    <source>
        <dbReference type="Pfam" id="PF01336"/>
    </source>
</evidence>
<dbReference type="GO" id="GO:0003697">
    <property type="term" value="F:single-stranded DNA binding"/>
    <property type="evidence" value="ECO:0007669"/>
    <property type="project" value="TreeGrafter"/>
</dbReference>
<evidence type="ECO:0000313" key="8">
    <source>
        <dbReference type="EMBL" id="QDS74281.1"/>
    </source>
</evidence>
<keyword evidence="5" id="KW-0539">Nucleus</keyword>
<feature type="domain" description="OB" evidence="6">
    <location>
        <begin position="76"/>
        <end position="139"/>
    </location>
</feature>
<dbReference type="Pfam" id="PF08784">
    <property type="entry name" value="RPA_C"/>
    <property type="match status" value="1"/>
</dbReference>
<dbReference type="InterPro" id="IPR036388">
    <property type="entry name" value="WH-like_DNA-bd_sf"/>
</dbReference>
<evidence type="ECO:0000259" key="7">
    <source>
        <dbReference type="Pfam" id="PF08784"/>
    </source>
</evidence>
<dbReference type="InterPro" id="IPR040260">
    <property type="entry name" value="RFA2-like"/>
</dbReference>
<organism evidence="8 9">
    <name type="scientific">Venturia effusa</name>
    <dbReference type="NCBI Taxonomy" id="50376"/>
    <lineage>
        <taxon>Eukaryota</taxon>
        <taxon>Fungi</taxon>
        <taxon>Dikarya</taxon>
        <taxon>Ascomycota</taxon>
        <taxon>Pezizomycotina</taxon>
        <taxon>Dothideomycetes</taxon>
        <taxon>Pleosporomycetidae</taxon>
        <taxon>Venturiales</taxon>
        <taxon>Venturiaceae</taxon>
        <taxon>Venturia</taxon>
    </lineage>
</organism>
<dbReference type="SUPFAM" id="SSF50249">
    <property type="entry name" value="Nucleic acid-binding proteins"/>
    <property type="match status" value="1"/>
</dbReference>
<dbReference type="AlphaFoldDB" id="A0A517LF80"/>
<keyword evidence="3" id="KW-0235">DNA replication</keyword>
<dbReference type="PIRSF" id="PIRSF036949">
    <property type="entry name" value="RPA32"/>
    <property type="match status" value="1"/>
</dbReference>
<sequence>MTEYGGNYGNYSNTTYSAGGGAGGGGFMTGGSQNSPSGGADVKNDSLRPVTIKQLNASESQDNTNFTIDNSPISQVTFVGQVRNISQQTTNITYKIDDGTGTLEAKLWIDPDADESTRPAVSENTYVRCWGKLKCFNNKRHVGCHFLRPITDMNEISFHLLEATAVHLHFTKGPPAGKGGAQNGGNAVQQNGGAVDFGGGANGALPPNTSAVARKVYNVILNTPQSNEGLHMHDIATRLGMNTADVGKGSDELLEQGLIYTTVDDHTWAILNTGNF</sequence>
<dbReference type="Pfam" id="PF01336">
    <property type="entry name" value="tRNA_anti-codon"/>
    <property type="match status" value="1"/>
</dbReference>
<dbReference type="PANTHER" id="PTHR13989">
    <property type="entry name" value="REPLICATION PROTEIN A-RELATED"/>
    <property type="match status" value="1"/>
</dbReference>
<evidence type="ECO:0008006" key="10">
    <source>
        <dbReference type="Google" id="ProtNLM"/>
    </source>
</evidence>
<dbReference type="OrthoDB" id="25571at2759"/>
<name>A0A517LF80_9PEZI</name>
<dbReference type="InterPro" id="IPR014646">
    <property type="entry name" value="Rfa2/RPA32"/>
</dbReference>
<dbReference type="InterPro" id="IPR014892">
    <property type="entry name" value="RPA_C"/>
</dbReference>
<dbReference type="GO" id="GO:0000781">
    <property type="term" value="C:chromosome, telomeric region"/>
    <property type="evidence" value="ECO:0007669"/>
    <property type="project" value="TreeGrafter"/>
</dbReference>
<dbReference type="InterPro" id="IPR012340">
    <property type="entry name" value="NA-bd_OB-fold"/>
</dbReference>
<dbReference type="Gene3D" id="2.40.50.140">
    <property type="entry name" value="Nucleic acid-binding proteins"/>
    <property type="match status" value="1"/>
</dbReference>
<dbReference type="GO" id="GO:0035861">
    <property type="term" value="C:site of double-strand break"/>
    <property type="evidence" value="ECO:0007669"/>
    <property type="project" value="TreeGrafter"/>
</dbReference>
<dbReference type="GO" id="GO:0006289">
    <property type="term" value="P:nucleotide-excision repair"/>
    <property type="evidence" value="ECO:0007669"/>
    <property type="project" value="TreeGrafter"/>
</dbReference>
<dbReference type="GO" id="GO:0005662">
    <property type="term" value="C:DNA replication factor A complex"/>
    <property type="evidence" value="ECO:0007669"/>
    <property type="project" value="TreeGrafter"/>
</dbReference>
<dbReference type="Proteomes" id="UP000316270">
    <property type="component" value="Chromosome 11"/>
</dbReference>
<evidence type="ECO:0000313" key="9">
    <source>
        <dbReference type="Proteomes" id="UP000316270"/>
    </source>
</evidence>